<dbReference type="Pfam" id="PF00589">
    <property type="entry name" value="Phage_integrase"/>
    <property type="match status" value="1"/>
</dbReference>
<dbReference type="PANTHER" id="PTHR30349:SF64">
    <property type="entry name" value="PROPHAGE INTEGRASE INTD-RELATED"/>
    <property type="match status" value="1"/>
</dbReference>
<dbReference type="InterPro" id="IPR013762">
    <property type="entry name" value="Integrase-like_cat_sf"/>
</dbReference>
<dbReference type="Pfam" id="PF17293">
    <property type="entry name" value="Arm-DNA-bind_5"/>
    <property type="match status" value="1"/>
</dbReference>
<dbReference type="Gene3D" id="1.10.443.10">
    <property type="entry name" value="Intergrase catalytic core"/>
    <property type="match status" value="1"/>
</dbReference>
<evidence type="ECO:0000256" key="3">
    <source>
        <dbReference type="ARBA" id="ARBA00023125"/>
    </source>
</evidence>
<keyword evidence="2" id="KW-0229">DNA integration</keyword>
<evidence type="ECO:0000313" key="9">
    <source>
        <dbReference type="Proteomes" id="UP000181898"/>
    </source>
</evidence>
<evidence type="ECO:0000259" key="6">
    <source>
        <dbReference type="PROSITE" id="PS51898"/>
    </source>
</evidence>
<dbReference type="PANTHER" id="PTHR30349">
    <property type="entry name" value="PHAGE INTEGRASE-RELATED"/>
    <property type="match status" value="1"/>
</dbReference>
<protein>
    <submittedName>
        <fullName evidence="8">Recombinase</fullName>
    </submittedName>
</protein>
<dbReference type="EMBL" id="CP018155">
    <property type="protein sequence ID" value="APG65435.1"/>
    <property type="molecule type" value="Genomic_DNA"/>
</dbReference>
<dbReference type="GO" id="GO:0006310">
    <property type="term" value="P:DNA recombination"/>
    <property type="evidence" value="ECO:0007669"/>
    <property type="project" value="UniProtKB-KW"/>
</dbReference>
<dbReference type="SUPFAM" id="SSF56349">
    <property type="entry name" value="DNA breaking-rejoining enzymes"/>
    <property type="match status" value="1"/>
</dbReference>
<dbReference type="GO" id="GO:0015074">
    <property type="term" value="P:DNA integration"/>
    <property type="evidence" value="ECO:0007669"/>
    <property type="project" value="UniProtKB-KW"/>
</dbReference>
<dbReference type="KEGG" id="ten:LPB136_08735"/>
<dbReference type="InterPro" id="IPR002104">
    <property type="entry name" value="Integrase_catalytic"/>
</dbReference>
<evidence type="ECO:0000259" key="7">
    <source>
        <dbReference type="PROSITE" id="PS51900"/>
    </source>
</evidence>
<reference evidence="8 9" key="1">
    <citation type="submission" date="2016-11" db="EMBL/GenBank/DDBJ databases">
        <title>Tenacibaculum sp. LPB0136, isolated from marine environment.</title>
        <authorList>
            <person name="Kim E."/>
            <person name="Yi H."/>
        </authorList>
    </citation>
    <scope>NUCLEOTIDE SEQUENCE [LARGE SCALE GENOMIC DNA]</scope>
    <source>
        <strain evidence="8 9">LPB0136</strain>
    </source>
</reference>
<evidence type="ECO:0000256" key="2">
    <source>
        <dbReference type="ARBA" id="ARBA00022908"/>
    </source>
</evidence>
<gene>
    <name evidence="8" type="ORF">LPB136_08735</name>
</gene>
<dbReference type="Pfam" id="PF13102">
    <property type="entry name" value="Phage_int_SAM_5"/>
    <property type="match status" value="1"/>
</dbReference>
<dbReference type="CDD" id="cd01185">
    <property type="entry name" value="INTN1_C_like"/>
    <property type="match status" value="1"/>
</dbReference>
<feature type="domain" description="Core-binding (CB)" evidence="7">
    <location>
        <begin position="103"/>
        <end position="186"/>
    </location>
</feature>
<keyword evidence="3 5" id="KW-0238">DNA-binding</keyword>
<dbReference type="Gene3D" id="1.10.150.130">
    <property type="match status" value="1"/>
</dbReference>
<evidence type="ECO:0000256" key="4">
    <source>
        <dbReference type="ARBA" id="ARBA00023172"/>
    </source>
</evidence>
<dbReference type="STRING" id="1850252.LPB136_08735"/>
<evidence type="ECO:0000313" key="8">
    <source>
        <dbReference type="EMBL" id="APG65435.1"/>
    </source>
</evidence>
<dbReference type="PROSITE" id="PS51900">
    <property type="entry name" value="CB"/>
    <property type="match status" value="1"/>
</dbReference>
<dbReference type="InterPro" id="IPR025269">
    <property type="entry name" value="SAM-like_dom"/>
</dbReference>
<dbReference type="InterPro" id="IPR050090">
    <property type="entry name" value="Tyrosine_recombinase_XerCD"/>
</dbReference>
<keyword evidence="9" id="KW-1185">Reference proteome</keyword>
<dbReference type="InterPro" id="IPR035386">
    <property type="entry name" value="Arm-DNA-bind_5"/>
</dbReference>
<dbReference type="InterPro" id="IPR011010">
    <property type="entry name" value="DNA_brk_join_enz"/>
</dbReference>
<sequence>MASIKLILKKSKVDKSGKAPLYLRVIKDRKTKFISLSLKLEPNEWDEDKQKVKKNHSNSTRLNKYISQKVADAQGQIADLETKNQSTSARKLKEAIKGKPLVNFFEYAYNRCEKQKDTLALSTYNNYKNYLKKFEKFIGHKELMFDDITVTTLKDYAGYCSTTLGNNNTTINFSLKILNLMFKEAQREDLIPLNHFPFSKFKVKKAKSTKRFLTVEQLEAFTKLEVSDKAKAQIIKDMFLFAVFSGGLRFGDIIELKWNNYNAKTHKITKTIRKTNRQHSIRIGQVAIDILEKYKTENVNQDDIIFPFANIDNDYFTDREQRAKVVRQAIALSNMYLTKMGKTLELPFSLTFHISRHTFATRALNNGMRIEHVSKLMDHSDIGITQVYAKIISSELDNAVDKYIN</sequence>
<accession>A0A1L3JJU2</accession>
<proteinExistence type="inferred from homology"/>
<dbReference type="OrthoDB" id="1068680at2"/>
<evidence type="ECO:0000256" key="5">
    <source>
        <dbReference type="PROSITE-ProRule" id="PRU01248"/>
    </source>
</evidence>
<dbReference type="AlphaFoldDB" id="A0A1L3JJU2"/>
<evidence type="ECO:0000256" key="1">
    <source>
        <dbReference type="ARBA" id="ARBA00008857"/>
    </source>
</evidence>
<comment type="similarity">
    <text evidence="1">Belongs to the 'phage' integrase family.</text>
</comment>
<dbReference type="Proteomes" id="UP000181898">
    <property type="component" value="Chromosome"/>
</dbReference>
<feature type="domain" description="Tyr recombinase" evidence="6">
    <location>
        <begin position="208"/>
        <end position="401"/>
    </location>
</feature>
<dbReference type="InterPro" id="IPR044068">
    <property type="entry name" value="CB"/>
</dbReference>
<dbReference type="PROSITE" id="PS51898">
    <property type="entry name" value="TYR_RECOMBINASE"/>
    <property type="match status" value="1"/>
</dbReference>
<dbReference type="RefSeq" id="WP_072555959.1">
    <property type="nucleotide sequence ID" value="NZ_CP018155.1"/>
</dbReference>
<name>A0A1L3JJU2_9FLAO</name>
<dbReference type="GO" id="GO:0003677">
    <property type="term" value="F:DNA binding"/>
    <property type="evidence" value="ECO:0007669"/>
    <property type="project" value="UniProtKB-UniRule"/>
</dbReference>
<organism evidence="8 9">
    <name type="scientific">Tenacibaculum todarodis</name>
    <dbReference type="NCBI Taxonomy" id="1850252"/>
    <lineage>
        <taxon>Bacteria</taxon>
        <taxon>Pseudomonadati</taxon>
        <taxon>Bacteroidota</taxon>
        <taxon>Flavobacteriia</taxon>
        <taxon>Flavobacteriales</taxon>
        <taxon>Flavobacteriaceae</taxon>
        <taxon>Tenacibaculum</taxon>
    </lineage>
</organism>
<keyword evidence="4" id="KW-0233">DNA recombination</keyword>
<dbReference type="InterPro" id="IPR010998">
    <property type="entry name" value="Integrase_recombinase_N"/>
</dbReference>